<sequence length="1116" mass="128210">MPQTNHYDQLIAKLDRFTRKYYINQVIRGLLYTTGLVLALFLAVSLLESQFYFNTGTRKMMFYGFLGLSIVAFAGWVLLPLSRYFRLGDVISHDKAAEMIGSHFTNVKDKLLNVLQLRRQASAGGDTSLVLASIDQKASEISPVPFPAAIDLRNNRKYLKYALPPLLLLIIILFAAPSLITDGTNRLIRNNDEFVPPAPFSFVVDKPDELEVIQYGDFPLTVKVEGDVLPAEAYIEVDGYRYRLQKDNANTFSYQFSNVQEDTKFKLSTAEVESKDFTLAVLPKPNIAAFTVELDYPGYLGRRDEQLANIGDLTVPAGTRMKWSFDTENTDNIGLRFNSSDEVSELRRDGSDLYSFEKQALKNDRYTLFIGNERLPLADSVSYSLSVIPDLYPQISVESFRDSTDEKLLFFVGEASDDHGVNKIDFVYILKDGETGREADPKRVGISGPAGKQTRYDHVWDLTTDIDMKPGDELTYFFEVYDNDGVNGAKSARTGVMAFRNPSEEELKEQANKNDSKVKEELKKALDATKKLQEDTKELREKMLQEKELDWKMKKELEKLQERQQDVQKQINEAQKAFEENMEQEKSQDEQILEKQEKLQEMFQESLNEEMQQLMEQIQELMEELNKEEALEKMEEMELNDEETEAELDRMLELFKQLEVEKEMQEQLEKLEELAKEQEELAEETEKGEKPQEELQKKQEEIQKEFEELEKEMEETEEKNEELEKPMDMPEDDEQKEAVKEDMKEAQEKMEKQENSDASQKQKDAAQKMQEMADSMGAAMQSMQQEGMEEDMKAIRQLLENIVDLSFDQEDVMDQLNVTTVNTPRYVELVQNQFQINNDFELVRDSLNALAKRNFQIETFITEKVTEIKGNMKETIAQLEERRTPQAANVQQLAMTGLNDLALMLSESMENMQQQMAGSMAGDQQCESPGEGKGNKPGKPSSNPGDGSDGQRSLNDAVEGMKKGLEKGGKGEGGSAEEFAKMAQKQAALRRALEAKQKAKQQGGEGTDPELQELIEEMNKAEEDMVNKRLTNELIQRQQEILSKMLDHEKAERQQEMDEQRKSEVAKQRRKELPPSIEEYIKKRKSEIEMFKRVTPELNPYFQGLVDEYFRSLREN</sequence>
<keyword evidence="4" id="KW-1185">Reference proteome</keyword>
<feature type="compositionally biased region" description="Basic and acidic residues" evidence="1">
    <location>
        <begin position="673"/>
        <end position="706"/>
    </location>
</feature>
<accession>A0A5C7FHN8</accession>
<feature type="region of interest" description="Disordered" evidence="1">
    <location>
        <begin position="673"/>
        <end position="770"/>
    </location>
</feature>
<feature type="transmembrane region" description="Helical" evidence="2">
    <location>
        <begin position="60"/>
        <end position="79"/>
    </location>
</feature>
<gene>
    <name evidence="3" type="ORF">FUA23_05905</name>
</gene>
<dbReference type="EMBL" id="VOXD01000006">
    <property type="protein sequence ID" value="TXF90627.1"/>
    <property type="molecule type" value="Genomic_DNA"/>
</dbReference>
<evidence type="ECO:0000313" key="4">
    <source>
        <dbReference type="Proteomes" id="UP000321907"/>
    </source>
</evidence>
<evidence type="ECO:0000256" key="2">
    <source>
        <dbReference type="SAM" id="Phobius"/>
    </source>
</evidence>
<feature type="compositionally biased region" description="Acidic residues" evidence="1">
    <location>
        <begin position="707"/>
        <end position="721"/>
    </location>
</feature>
<reference evidence="3 4" key="1">
    <citation type="submission" date="2019-08" db="EMBL/GenBank/DDBJ databases">
        <title>Lewinella sp. strain SSH13 Genome sequencing and assembly.</title>
        <authorList>
            <person name="Kim I."/>
        </authorList>
    </citation>
    <scope>NUCLEOTIDE SEQUENCE [LARGE SCALE GENOMIC DNA]</scope>
    <source>
        <strain evidence="3 4">SSH13</strain>
    </source>
</reference>
<keyword evidence="2" id="KW-0812">Transmembrane</keyword>
<evidence type="ECO:0000313" key="3">
    <source>
        <dbReference type="EMBL" id="TXF90627.1"/>
    </source>
</evidence>
<dbReference type="RefSeq" id="WP_147929799.1">
    <property type="nucleotide sequence ID" value="NZ_VOXD01000006.1"/>
</dbReference>
<evidence type="ECO:0000256" key="1">
    <source>
        <dbReference type="SAM" id="MobiDB-lite"/>
    </source>
</evidence>
<comment type="caution">
    <text evidence="3">The sequence shown here is derived from an EMBL/GenBank/DDBJ whole genome shotgun (WGS) entry which is preliminary data.</text>
</comment>
<feature type="transmembrane region" description="Helical" evidence="2">
    <location>
        <begin position="161"/>
        <end position="180"/>
    </location>
</feature>
<feature type="region of interest" description="Disordered" evidence="1">
    <location>
        <begin position="1048"/>
        <end position="1078"/>
    </location>
</feature>
<feature type="region of interest" description="Disordered" evidence="1">
    <location>
        <begin position="912"/>
        <end position="1010"/>
    </location>
</feature>
<protein>
    <submittedName>
        <fullName evidence="3">DUF4175 domain-containing protein</fullName>
    </submittedName>
</protein>
<name>A0A5C7FHN8_9BACT</name>
<dbReference type="Proteomes" id="UP000321907">
    <property type="component" value="Unassembled WGS sequence"/>
</dbReference>
<dbReference type="OrthoDB" id="9812498at2"/>
<proteinExistence type="predicted"/>
<keyword evidence="2" id="KW-0472">Membrane</keyword>
<keyword evidence="2" id="KW-1133">Transmembrane helix</keyword>
<feature type="compositionally biased region" description="Basic and acidic residues" evidence="1">
    <location>
        <begin position="959"/>
        <end position="970"/>
    </location>
</feature>
<dbReference type="AlphaFoldDB" id="A0A5C7FHN8"/>
<feature type="compositionally biased region" description="Basic and acidic residues" evidence="1">
    <location>
        <begin position="736"/>
        <end position="766"/>
    </location>
</feature>
<organism evidence="3 4">
    <name type="scientific">Neolewinella aurantiaca</name>
    <dbReference type="NCBI Taxonomy" id="2602767"/>
    <lineage>
        <taxon>Bacteria</taxon>
        <taxon>Pseudomonadati</taxon>
        <taxon>Bacteroidota</taxon>
        <taxon>Saprospiria</taxon>
        <taxon>Saprospirales</taxon>
        <taxon>Lewinellaceae</taxon>
        <taxon>Neolewinella</taxon>
    </lineage>
</organism>
<feature type="compositionally biased region" description="Basic and acidic residues" evidence="1">
    <location>
        <begin position="1048"/>
        <end position="1073"/>
    </location>
</feature>
<feature type="transmembrane region" description="Helical" evidence="2">
    <location>
        <begin position="29"/>
        <end position="48"/>
    </location>
</feature>